<dbReference type="PANTHER" id="PTHR42894:SF1">
    <property type="entry name" value="N-(5'-PHOSPHORIBOSYL)ANTHRANILATE ISOMERASE"/>
    <property type="match status" value="1"/>
</dbReference>
<dbReference type="Pfam" id="PF00697">
    <property type="entry name" value="PRAI"/>
    <property type="match status" value="1"/>
</dbReference>
<evidence type="ECO:0000256" key="1">
    <source>
        <dbReference type="ARBA" id="ARBA00001164"/>
    </source>
</evidence>
<name>A0ABM6JVT8_SPOUR</name>
<keyword evidence="12" id="KW-1185">Reference proteome</keyword>
<evidence type="ECO:0000256" key="7">
    <source>
        <dbReference type="ARBA" id="ARBA00023141"/>
    </source>
</evidence>
<keyword evidence="8 9" id="KW-0413">Isomerase</keyword>
<dbReference type="Gene3D" id="3.20.20.70">
    <property type="entry name" value="Aldolase class I"/>
    <property type="match status" value="1"/>
</dbReference>
<keyword evidence="7 9" id="KW-0057">Aromatic amino acid biosynthesis</keyword>
<accession>A0ABM6JVT8</accession>
<organism evidence="11 12">
    <name type="scientific">Sporosarcina ureae</name>
    <dbReference type="NCBI Taxonomy" id="1571"/>
    <lineage>
        <taxon>Bacteria</taxon>
        <taxon>Bacillati</taxon>
        <taxon>Bacillota</taxon>
        <taxon>Bacilli</taxon>
        <taxon>Bacillales</taxon>
        <taxon>Caryophanaceae</taxon>
        <taxon>Sporosarcina</taxon>
    </lineage>
</organism>
<evidence type="ECO:0000313" key="12">
    <source>
        <dbReference type="Proteomes" id="UP000192486"/>
    </source>
</evidence>
<dbReference type="RefSeq" id="WP_029053339.1">
    <property type="nucleotide sequence ID" value="NZ_CP015108.1"/>
</dbReference>
<dbReference type="Proteomes" id="UP000192486">
    <property type="component" value="Chromosome"/>
</dbReference>
<evidence type="ECO:0000256" key="4">
    <source>
        <dbReference type="ARBA" id="ARBA00022272"/>
    </source>
</evidence>
<evidence type="ECO:0000256" key="2">
    <source>
        <dbReference type="ARBA" id="ARBA00004664"/>
    </source>
</evidence>
<dbReference type="EMBL" id="CP015108">
    <property type="protein sequence ID" value="ARF14452.1"/>
    <property type="molecule type" value="Genomic_DNA"/>
</dbReference>
<dbReference type="InterPro" id="IPR011060">
    <property type="entry name" value="RibuloseP-bd_barrel"/>
</dbReference>
<dbReference type="PANTHER" id="PTHR42894">
    <property type="entry name" value="N-(5'-PHOSPHORIBOSYL)ANTHRANILATE ISOMERASE"/>
    <property type="match status" value="1"/>
</dbReference>
<keyword evidence="5 9" id="KW-0028">Amino-acid biosynthesis</keyword>
<dbReference type="InterPro" id="IPR013785">
    <property type="entry name" value="Aldolase_TIM"/>
</dbReference>
<feature type="domain" description="N-(5'phosphoribosyl) anthranilate isomerase (PRAI)" evidence="10">
    <location>
        <begin position="4"/>
        <end position="197"/>
    </location>
</feature>
<protein>
    <recommendedName>
        <fullName evidence="4 9">N-(5'-phosphoribosyl)anthranilate isomerase</fullName>
        <shortName evidence="9">PRAI</shortName>
        <ecNumber evidence="3 9">5.3.1.24</ecNumber>
    </recommendedName>
</protein>
<keyword evidence="6 9" id="KW-0822">Tryptophan biosynthesis</keyword>
<comment type="similarity">
    <text evidence="9">Belongs to the TrpF family.</text>
</comment>
<evidence type="ECO:0000313" key="11">
    <source>
        <dbReference type="EMBL" id="ARF14452.1"/>
    </source>
</evidence>
<dbReference type="NCBIfam" id="NF002300">
    <property type="entry name" value="PRK01222.1-7"/>
    <property type="match status" value="1"/>
</dbReference>
<dbReference type="SUPFAM" id="SSF51366">
    <property type="entry name" value="Ribulose-phoshate binding barrel"/>
    <property type="match status" value="1"/>
</dbReference>
<dbReference type="CDD" id="cd00405">
    <property type="entry name" value="PRAI"/>
    <property type="match status" value="1"/>
</dbReference>
<gene>
    <name evidence="9" type="primary">trpF</name>
    <name evidence="11" type="ORF">SporoS204_10035</name>
</gene>
<evidence type="ECO:0000256" key="3">
    <source>
        <dbReference type="ARBA" id="ARBA00012572"/>
    </source>
</evidence>
<evidence type="ECO:0000256" key="6">
    <source>
        <dbReference type="ARBA" id="ARBA00022822"/>
    </source>
</evidence>
<comment type="pathway">
    <text evidence="2 9">Amino-acid biosynthesis; L-tryptophan biosynthesis; L-tryptophan from chorismate: step 3/5.</text>
</comment>
<reference evidence="11 12" key="1">
    <citation type="submission" date="2016-04" db="EMBL/GenBank/DDBJ databases">
        <title>Comparative Genomics and Epigenetics of Sporosarcina ureae.</title>
        <authorList>
            <person name="Oliver A.S."/>
            <person name="Cooper K.K."/>
        </authorList>
    </citation>
    <scope>NUCLEOTIDE SEQUENCE [LARGE SCALE GENOMIC DNA]</scope>
    <source>
        <strain evidence="11 12">S204</strain>
    </source>
</reference>
<comment type="catalytic activity">
    <reaction evidence="1 9">
        <text>N-(5-phospho-beta-D-ribosyl)anthranilate = 1-(2-carboxyphenylamino)-1-deoxy-D-ribulose 5-phosphate</text>
        <dbReference type="Rhea" id="RHEA:21540"/>
        <dbReference type="ChEBI" id="CHEBI:18277"/>
        <dbReference type="ChEBI" id="CHEBI:58613"/>
        <dbReference type="EC" id="5.3.1.24"/>
    </reaction>
</comment>
<evidence type="ECO:0000256" key="8">
    <source>
        <dbReference type="ARBA" id="ARBA00023235"/>
    </source>
</evidence>
<dbReference type="InterPro" id="IPR044643">
    <property type="entry name" value="TrpF_fam"/>
</dbReference>
<dbReference type="HAMAP" id="MF_00135">
    <property type="entry name" value="PRAI"/>
    <property type="match status" value="1"/>
</dbReference>
<evidence type="ECO:0000259" key="10">
    <source>
        <dbReference type="Pfam" id="PF00697"/>
    </source>
</evidence>
<dbReference type="InterPro" id="IPR001240">
    <property type="entry name" value="PRAI_dom"/>
</dbReference>
<sequence>MTKVKICGLMKPEHVQAAVDAGADAIGFVFAPSRREVTVERAHELAKLIPPSVLKIGVFVDEAKEQLHKIFKEVPLDYIQYHGEETPAFIQQVGLPSIKALAIETEDDVKLAATYKVDYYLFDTPGVEYKGGSGNTFDWSLLEHAGVSKEQIILAGGLHAGNVQEALRQVNPYMVDVSSGVEIEKQKDTERIQTFIHTAKGRRDRHDNRN</sequence>
<dbReference type="EC" id="5.3.1.24" evidence="3 9"/>
<evidence type="ECO:0000256" key="9">
    <source>
        <dbReference type="HAMAP-Rule" id="MF_00135"/>
    </source>
</evidence>
<evidence type="ECO:0000256" key="5">
    <source>
        <dbReference type="ARBA" id="ARBA00022605"/>
    </source>
</evidence>
<dbReference type="GO" id="GO:0016853">
    <property type="term" value="F:isomerase activity"/>
    <property type="evidence" value="ECO:0007669"/>
    <property type="project" value="UniProtKB-KW"/>
</dbReference>
<proteinExistence type="inferred from homology"/>